<evidence type="ECO:0000313" key="6">
    <source>
        <dbReference type="Proteomes" id="UP000324748"/>
    </source>
</evidence>
<dbReference type="EMBL" id="VSWC01000131">
    <property type="protein sequence ID" value="KAA1080829.1"/>
    <property type="molecule type" value="Genomic_DNA"/>
</dbReference>
<sequence length="110" mass="11807">MSVSAHPEHRKDVAVQLGQRHESGSKGLSPQEGFLPSGCVGSLIELGLCVSCFNKGYDDLCTSSSSLGRCHALKHSPVKQSVSKAKPTATNILTSSWLIQATWEELLPCR</sequence>
<evidence type="ECO:0000313" key="4">
    <source>
        <dbReference type="EMBL" id="KAA1080829.1"/>
    </source>
</evidence>
<evidence type="ECO:0000313" key="3">
    <source>
        <dbReference type="EMBL" id="KAA1074809.1"/>
    </source>
</evidence>
<proteinExistence type="predicted"/>
<reference evidence="6 7" key="1">
    <citation type="submission" date="2019-05" db="EMBL/GenBank/DDBJ databases">
        <title>Emergence of the Ug99 lineage of the wheat stem rust pathogen through somatic hybridization.</title>
        <authorList>
            <person name="Li F."/>
            <person name="Upadhyaya N.M."/>
            <person name="Sperschneider J."/>
            <person name="Matny O."/>
            <person name="Nguyen-Phuc H."/>
            <person name="Mago R."/>
            <person name="Raley C."/>
            <person name="Miller M.E."/>
            <person name="Silverstein K.A.T."/>
            <person name="Henningsen E."/>
            <person name="Hirsch C.D."/>
            <person name="Visser B."/>
            <person name="Pretorius Z.A."/>
            <person name="Steffenson B.J."/>
            <person name="Schwessinger B."/>
            <person name="Dodds P.N."/>
            <person name="Figueroa M."/>
        </authorList>
    </citation>
    <scope>NUCLEOTIDE SEQUENCE [LARGE SCALE GENOMIC DNA]</scope>
    <source>
        <strain evidence="4">21-0</strain>
        <strain evidence="2 7">Ug99</strain>
    </source>
</reference>
<dbReference type="EMBL" id="VSWC01000157">
    <property type="protein sequence ID" value="KAA1074809.1"/>
    <property type="molecule type" value="Genomic_DNA"/>
</dbReference>
<protein>
    <submittedName>
        <fullName evidence="4">Uncharacterized protein</fullName>
    </submittedName>
</protein>
<dbReference type="Proteomes" id="UP000324748">
    <property type="component" value="Unassembled WGS sequence"/>
</dbReference>
<gene>
    <name evidence="3" type="ORF">PGT21_021549</name>
    <name evidence="4" type="ORF">PGT21_022921</name>
    <name evidence="5" type="ORF">PGTUg99_002703</name>
    <name evidence="2" type="ORF">PGTUg99_002848</name>
</gene>
<dbReference type="EMBL" id="VDEP01000481">
    <property type="protein sequence ID" value="KAA1070980.1"/>
    <property type="molecule type" value="Genomic_DNA"/>
</dbReference>
<dbReference type="AlphaFoldDB" id="A0A5B0MY72"/>
<organism evidence="4 6">
    <name type="scientific">Puccinia graminis f. sp. tritici</name>
    <dbReference type="NCBI Taxonomy" id="56615"/>
    <lineage>
        <taxon>Eukaryota</taxon>
        <taxon>Fungi</taxon>
        <taxon>Dikarya</taxon>
        <taxon>Basidiomycota</taxon>
        <taxon>Pucciniomycotina</taxon>
        <taxon>Pucciniomycetes</taxon>
        <taxon>Pucciniales</taxon>
        <taxon>Pucciniaceae</taxon>
        <taxon>Puccinia</taxon>
    </lineage>
</organism>
<evidence type="ECO:0000313" key="2">
    <source>
        <dbReference type="EMBL" id="KAA1070980.1"/>
    </source>
</evidence>
<dbReference type="Proteomes" id="UP000325313">
    <property type="component" value="Unassembled WGS sequence"/>
</dbReference>
<comment type="caution">
    <text evidence="4">The sequence shown here is derived from an EMBL/GenBank/DDBJ whole genome shotgun (WGS) entry which is preliminary data.</text>
</comment>
<feature type="region of interest" description="Disordered" evidence="1">
    <location>
        <begin position="1"/>
        <end position="33"/>
    </location>
</feature>
<name>A0A5B0MY72_PUCGR</name>
<keyword evidence="6" id="KW-1185">Reference proteome</keyword>
<accession>A0A5B0MY72</accession>
<dbReference type="EMBL" id="VDEP01000270">
    <property type="protein sequence ID" value="KAA1116720.1"/>
    <property type="molecule type" value="Genomic_DNA"/>
</dbReference>
<evidence type="ECO:0000313" key="7">
    <source>
        <dbReference type="Proteomes" id="UP000325313"/>
    </source>
</evidence>
<evidence type="ECO:0000313" key="5">
    <source>
        <dbReference type="EMBL" id="KAA1116720.1"/>
    </source>
</evidence>
<feature type="compositionally biased region" description="Basic and acidic residues" evidence="1">
    <location>
        <begin position="1"/>
        <end position="24"/>
    </location>
</feature>
<evidence type="ECO:0000256" key="1">
    <source>
        <dbReference type="SAM" id="MobiDB-lite"/>
    </source>
</evidence>